<dbReference type="GO" id="GO:0006355">
    <property type="term" value="P:regulation of DNA-templated transcription"/>
    <property type="evidence" value="ECO:0007669"/>
    <property type="project" value="InterPro"/>
</dbReference>
<accession>A0A2A7MZX1</accession>
<comment type="caution">
    <text evidence="2">The sequence shown here is derived from an EMBL/GenBank/DDBJ whole genome shotgun (WGS) entry which is preliminary data.</text>
</comment>
<gene>
    <name evidence="2" type="ORF">CQY20_16305</name>
    <name evidence="1" type="ORF">MAGR_38420</name>
</gene>
<dbReference type="Gene3D" id="3.30.160.250">
    <property type="match status" value="1"/>
</dbReference>
<reference evidence="2 3" key="1">
    <citation type="submission" date="2017-10" db="EMBL/GenBank/DDBJ databases">
        <title>The new phylogeny of genus Mycobacterium.</title>
        <authorList>
            <person name="Tortoli E."/>
            <person name="Trovato A."/>
            <person name="Cirillo D.M."/>
        </authorList>
    </citation>
    <scope>NUCLEOTIDE SEQUENCE [LARGE SCALE GENOMIC DNA]</scope>
    <source>
        <strain evidence="2 3">CCUG37673</strain>
    </source>
</reference>
<dbReference type="InterPro" id="IPR010985">
    <property type="entry name" value="Ribbon_hlx_hlx"/>
</dbReference>
<keyword evidence="3" id="KW-1185">Reference proteome</keyword>
<dbReference type="EMBL" id="BLKS01000001">
    <property type="protein sequence ID" value="GFG52401.1"/>
    <property type="molecule type" value="Genomic_DNA"/>
</dbReference>
<reference evidence="1" key="3">
    <citation type="submission" date="2020-02" db="EMBL/GenBank/DDBJ databases">
        <authorList>
            <person name="Matsumoto Y."/>
            <person name="Motooka D."/>
            <person name="Nakamura S."/>
        </authorList>
    </citation>
    <scope>NUCLEOTIDE SEQUENCE</scope>
    <source>
        <strain evidence="1">JCM 6377</strain>
    </source>
</reference>
<dbReference type="SUPFAM" id="SSF143100">
    <property type="entry name" value="TTHA1013/TTHA0281-like"/>
    <property type="match status" value="1"/>
</dbReference>
<sequence>MDTHYTYRVEWSEDSVQYFARCLEIDGLFATAPTAQEALARAEAAVVAYLQEREEVFGLEPPKPLSERNFSGRFMVRMSRNLHARLVMEANEQAVSLNQWVLQKLTDRKPTLDW</sequence>
<proteinExistence type="predicted"/>
<dbReference type="Pfam" id="PF05534">
    <property type="entry name" value="HicB"/>
    <property type="match status" value="1"/>
</dbReference>
<dbReference type="Proteomes" id="UP000220914">
    <property type="component" value="Unassembled WGS sequence"/>
</dbReference>
<dbReference type="RefSeq" id="WP_097941117.1">
    <property type="nucleotide sequence ID" value="NZ_BLKS01000001.1"/>
</dbReference>
<reference evidence="1 4" key="2">
    <citation type="journal article" date="2019" name="Emerg. Microbes Infect.">
        <title>Comprehensive subspecies identification of 175 nontuberculous mycobacteria species based on 7547 genomic profiles.</title>
        <authorList>
            <person name="Matsumoto Y."/>
            <person name="Kinjo T."/>
            <person name="Motooka D."/>
            <person name="Nabeya D."/>
            <person name="Jung N."/>
            <person name="Uechi K."/>
            <person name="Horii T."/>
            <person name="Iida T."/>
            <person name="Fujita J."/>
            <person name="Nakamura S."/>
        </authorList>
    </citation>
    <scope>NUCLEOTIDE SEQUENCE [LARGE SCALE GENOMIC DNA]</scope>
    <source>
        <strain evidence="1 4">JCM 6377</strain>
    </source>
</reference>
<dbReference type="InterPro" id="IPR008651">
    <property type="entry name" value="Uncharacterised_HicB"/>
</dbReference>
<dbReference type="InterPro" id="IPR035069">
    <property type="entry name" value="TTHA1013/TTHA0281-like"/>
</dbReference>
<protein>
    <submittedName>
        <fullName evidence="1">Antitoxin HicB</fullName>
    </submittedName>
    <submittedName>
        <fullName evidence="2">Toxin-antitoxin system HicB family antitoxin</fullName>
    </submittedName>
</protein>
<dbReference type="SUPFAM" id="SSF47598">
    <property type="entry name" value="Ribbon-helix-helix"/>
    <property type="match status" value="1"/>
</dbReference>
<evidence type="ECO:0000313" key="4">
    <source>
        <dbReference type="Proteomes" id="UP000465302"/>
    </source>
</evidence>
<dbReference type="OrthoDB" id="5297106at2"/>
<evidence type="ECO:0000313" key="1">
    <source>
        <dbReference type="EMBL" id="GFG52401.1"/>
    </source>
</evidence>
<evidence type="ECO:0000313" key="2">
    <source>
        <dbReference type="EMBL" id="PEG37342.1"/>
    </source>
</evidence>
<organism evidence="2 3">
    <name type="scientific">Mycolicibacterium agri</name>
    <name type="common">Mycobacterium agri</name>
    <dbReference type="NCBI Taxonomy" id="36811"/>
    <lineage>
        <taxon>Bacteria</taxon>
        <taxon>Bacillati</taxon>
        <taxon>Actinomycetota</taxon>
        <taxon>Actinomycetes</taxon>
        <taxon>Mycobacteriales</taxon>
        <taxon>Mycobacteriaceae</taxon>
        <taxon>Mycolicibacterium</taxon>
    </lineage>
</organism>
<evidence type="ECO:0000313" key="3">
    <source>
        <dbReference type="Proteomes" id="UP000220914"/>
    </source>
</evidence>
<dbReference type="Proteomes" id="UP000465302">
    <property type="component" value="Unassembled WGS sequence"/>
</dbReference>
<dbReference type="EMBL" id="PDCP01000027">
    <property type="protein sequence ID" value="PEG37342.1"/>
    <property type="molecule type" value="Genomic_DNA"/>
</dbReference>
<name>A0A2A7MZX1_MYCAG</name>
<dbReference type="AlphaFoldDB" id="A0A2A7MZX1"/>